<dbReference type="Pfam" id="PF00400">
    <property type="entry name" value="WD40"/>
    <property type="match status" value="12"/>
</dbReference>
<dbReference type="GO" id="GO:0005697">
    <property type="term" value="C:telomerase holoenzyme complex"/>
    <property type="evidence" value="ECO:0007669"/>
    <property type="project" value="TreeGrafter"/>
</dbReference>
<proteinExistence type="predicted"/>
<dbReference type="PRINTS" id="PR00320">
    <property type="entry name" value="GPROTEINBRPT"/>
</dbReference>
<dbReference type="CDD" id="cd00200">
    <property type="entry name" value="WD40"/>
    <property type="match status" value="2"/>
</dbReference>
<feature type="compositionally biased region" description="Basic and acidic residues" evidence="4">
    <location>
        <begin position="929"/>
        <end position="938"/>
    </location>
</feature>
<keyword evidence="1 3" id="KW-0853">WD repeat</keyword>
<comment type="caution">
    <text evidence="6">The sequence shown here is derived from an EMBL/GenBank/DDBJ whole genome shotgun (WGS) entry which is preliminary data.</text>
</comment>
<dbReference type="EMBL" id="CAJNOV010009531">
    <property type="protein sequence ID" value="CAF1370301.1"/>
    <property type="molecule type" value="Genomic_DNA"/>
</dbReference>
<feature type="repeat" description="WD" evidence="3">
    <location>
        <begin position="1924"/>
        <end position="1965"/>
    </location>
</feature>
<dbReference type="GO" id="GO:0000722">
    <property type="term" value="P:telomere maintenance via recombination"/>
    <property type="evidence" value="ECO:0007669"/>
    <property type="project" value="TreeGrafter"/>
</dbReference>
<dbReference type="InterPro" id="IPR025139">
    <property type="entry name" value="DUF4062"/>
</dbReference>
<dbReference type="InterPro" id="IPR036322">
    <property type="entry name" value="WD40_repeat_dom_sf"/>
</dbReference>
<feature type="repeat" description="WD" evidence="3">
    <location>
        <begin position="1970"/>
        <end position="1995"/>
    </location>
</feature>
<feature type="region of interest" description="Disordered" evidence="4">
    <location>
        <begin position="928"/>
        <end position="948"/>
    </location>
</feature>
<feature type="repeat" description="WD" evidence="3">
    <location>
        <begin position="2254"/>
        <end position="2284"/>
    </location>
</feature>
<dbReference type="Gene3D" id="2.130.10.10">
    <property type="entry name" value="YVTN repeat-like/Quinoprotein amine dehydrogenase"/>
    <property type="match status" value="6"/>
</dbReference>
<feature type="repeat" description="WD" evidence="3">
    <location>
        <begin position="2346"/>
        <end position="2359"/>
    </location>
</feature>
<reference evidence="6" key="1">
    <citation type="submission" date="2021-02" db="EMBL/GenBank/DDBJ databases">
        <authorList>
            <person name="Nowell W R."/>
        </authorList>
    </citation>
    <scope>NUCLEOTIDE SEQUENCE</scope>
</reference>
<dbReference type="InterPro" id="IPR020472">
    <property type="entry name" value="WD40_PAC1"/>
</dbReference>
<dbReference type="SUPFAM" id="SSF140864">
    <property type="entry name" value="TROVE domain-like"/>
    <property type="match status" value="1"/>
</dbReference>
<dbReference type="InterPro" id="IPR052652">
    <property type="entry name" value="Telomerase_Complex_Comp"/>
</dbReference>
<dbReference type="InterPro" id="IPR041664">
    <property type="entry name" value="AAA_16"/>
</dbReference>
<feature type="region of interest" description="Disordered" evidence="4">
    <location>
        <begin position="403"/>
        <end position="486"/>
    </location>
</feature>
<dbReference type="InterPro" id="IPR036465">
    <property type="entry name" value="vWFA_dom_sf"/>
</dbReference>
<dbReference type="Pfam" id="PF13271">
    <property type="entry name" value="DUF4062"/>
    <property type="match status" value="1"/>
</dbReference>
<feature type="repeat" description="WD" evidence="3">
    <location>
        <begin position="2486"/>
        <end position="2530"/>
    </location>
</feature>
<evidence type="ECO:0000256" key="3">
    <source>
        <dbReference type="PROSITE-ProRule" id="PRU00221"/>
    </source>
</evidence>
<feature type="repeat" description="WD" evidence="3">
    <location>
        <begin position="2423"/>
        <end position="2456"/>
    </location>
</feature>
<dbReference type="PROSITE" id="PS50294">
    <property type="entry name" value="WD_REPEATS_REGION"/>
    <property type="match status" value="7"/>
</dbReference>
<dbReference type="SUPFAM" id="SSF52540">
    <property type="entry name" value="P-loop containing nucleoside triphosphate hydrolases"/>
    <property type="match status" value="1"/>
</dbReference>
<keyword evidence="2" id="KW-0677">Repeat</keyword>
<feature type="repeat" description="WD" evidence="3">
    <location>
        <begin position="1882"/>
        <end position="1923"/>
    </location>
</feature>
<dbReference type="PROSITE" id="PS00678">
    <property type="entry name" value="WD_REPEATS_1"/>
    <property type="match status" value="1"/>
</dbReference>
<evidence type="ECO:0000313" key="7">
    <source>
        <dbReference type="Proteomes" id="UP000663855"/>
    </source>
</evidence>
<dbReference type="Proteomes" id="UP000663855">
    <property type="component" value="Unassembled WGS sequence"/>
</dbReference>
<name>A0A815IMF1_9BILA</name>
<protein>
    <recommendedName>
        <fullName evidence="5">TROVE domain-containing protein</fullName>
    </recommendedName>
</protein>
<feature type="repeat" description="WD" evidence="3">
    <location>
        <begin position="1798"/>
        <end position="1838"/>
    </location>
</feature>
<dbReference type="Pfam" id="PF05731">
    <property type="entry name" value="TROVE"/>
    <property type="match status" value="1"/>
</dbReference>
<feature type="domain" description="TROVE" evidence="5">
    <location>
        <begin position="250"/>
        <end position="724"/>
    </location>
</feature>
<dbReference type="InterPro" id="IPR011047">
    <property type="entry name" value="Quinoprotein_ADH-like_sf"/>
</dbReference>
<dbReference type="SMART" id="SM00320">
    <property type="entry name" value="WD40"/>
    <property type="match status" value="17"/>
</dbReference>
<feature type="repeat" description="WD" evidence="3">
    <location>
        <begin position="2194"/>
        <end position="2227"/>
    </location>
</feature>
<evidence type="ECO:0000256" key="4">
    <source>
        <dbReference type="SAM" id="MobiDB-lite"/>
    </source>
</evidence>
<feature type="repeat" description="WD" evidence="3">
    <location>
        <begin position="1840"/>
        <end position="1881"/>
    </location>
</feature>
<dbReference type="SUPFAM" id="SSF50998">
    <property type="entry name" value="Quinoprotein alcohol dehydrogenase-like"/>
    <property type="match status" value="1"/>
</dbReference>
<organism evidence="6 7">
    <name type="scientific">Rotaria magnacalcarata</name>
    <dbReference type="NCBI Taxonomy" id="392030"/>
    <lineage>
        <taxon>Eukaryota</taxon>
        <taxon>Metazoa</taxon>
        <taxon>Spiralia</taxon>
        <taxon>Gnathifera</taxon>
        <taxon>Rotifera</taxon>
        <taxon>Eurotatoria</taxon>
        <taxon>Bdelloidea</taxon>
        <taxon>Philodinida</taxon>
        <taxon>Philodinidae</taxon>
        <taxon>Rotaria</taxon>
    </lineage>
</organism>
<dbReference type="PANTHER" id="PTHR44791">
    <property type="entry name" value="TELOMERASE PROTEIN COMPONENT 1 TEP1"/>
    <property type="match status" value="1"/>
</dbReference>
<evidence type="ECO:0000256" key="2">
    <source>
        <dbReference type="ARBA" id="ARBA00022737"/>
    </source>
</evidence>
<dbReference type="InterPro" id="IPR037214">
    <property type="entry name" value="TROVE_dom_sf"/>
</dbReference>
<dbReference type="InterPro" id="IPR027417">
    <property type="entry name" value="P-loop_NTPase"/>
</dbReference>
<dbReference type="PROSITE" id="PS50988">
    <property type="entry name" value="TROVE"/>
    <property type="match status" value="1"/>
</dbReference>
<evidence type="ECO:0000259" key="5">
    <source>
        <dbReference type="PROSITE" id="PS50988"/>
    </source>
</evidence>
<dbReference type="GO" id="GO:0070034">
    <property type="term" value="F:telomerase RNA binding"/>
    <property type="evidence" value="ECO:0007669"/>
    <property type="project" value="TreeGrafter"/>
</dbReference>
<evidence type="ECO:0000256" key="1">
    <source>
        <dbReference type="ARBA" id="ARBA00022574"/>
    </source>
</evidence>
<feature type="compositionally biased region" description="Gly residues" evidence="4">
    <location>
        <begin position="435"/>
        <end position="445"/>
    </location>
</feature>
<feature type="repeat" description="WD" evidence="3">
    <location>
        <begin position="1756"/>
        <end position="1797"/>
    </location>
</feature>
<dbReference type="Gene3D" id="3.40.50.410">
    <property type="entry name" value="von Willebrand factor, type A domain"/>
    <property type="match status" value="1"/>
</dbReference>
<dbReference type="InterPro" id="IPR015943">
    <property type="entry name" value="WD40/YVTN_repeat-like_dom_sf"/>
</dbReference>
<dbReference type="Gene3D" id="1.25.40.370">
    <property type="match status" value="1"/>
</dbReference>
<dbReference type="InterPro" id="IPR019775">
    <property type="entry name" value="WD40_repeat_CS"/>
</dbReference>
<dbReference type="SUPFAM" id="SSF50978">
    <property type="entry name" value="WD40 repeat-like"/>
    <property type="match status" value="2"/>
</dbReference>
<evidence type="ECO:0000313" key="6">
    <source>
        <dbReference type="EMBL" id="CAF1370301.1"/>
    </source>
</evidence>
<feature type="compositionally biased region" description="Basic and acidic residues" evidence="4">
    <location>
        <begin position="446"/>
        <end position="459"/>
    </location>
</feature>
<dbReference type="Gene3D" id="3.40.50.300">
    <property type="entry name" value="P-loop containing nucleotide triphosphate hydrolases"/>
    <property type="match status" value="1"/>
</dbReference>
<feature type="repeat" description="WD" evidence="3">
    <location>
        <begin position="2145"/>
        <end position="2186"/>
    </location>
</feature>
<dbReference type="PANTHER" id="PTHR44791:SF1">
    <property type="entry name" value="TELOMERASE PROTEIN COMPONENT 1"/>
    <property type="match status" value="1"/>
</dbReference>
<dbReference type="InterPro" id="IPR001680">
    <property type="entry name" value="WD40_rpt"/>
</dbReference>
<feature type="region of interest" description="Disordered" evidence="4">
    <location>
        <begin position="88"/>
        <end position="119"/>
    </location>
</feature>
<dbReference type="Pfam" id="PF13191">
    <property type="entry name" value="AAA_16"/>
    <property type="match status" value="1"/>
</dbReference>
<sequence>MADPKKPSTASSLLSTKGSLLSTKSTTLTNSSLLQGSSLLSSSTLNTTSSLLSGSSTSKPSSLFTSSTLLGTSSKISAPSTLINTTVKPTFPSTQSNTPLKSLTSSSLFSTAPKTSSSTLFNATSTTSSFLSTAAFPTNNTLLSSSNLNNPSLFTSETSLSRKRKAETLESTVTNKSLEQENPKKSILETRKTSTTVTRSVDSERKYNIENIQPEASRLAIDLHYHVPAAKRPRMDPFSSIYNKLESDNTSDDDSNVGIKSIKKSLLNSLADSLLSQPDLRKATDSKRNELIRLANLVVDKDPEFILKAALYTRNHLNIRITANFLLAYAAYTEPCRIFLKKYFKVTVNLPSDWIEIAELYQTFFDKRIHFGALPSALRRVMVKKFVDFDKYQLAKYNKEKARLKKAKKSNATTTTDGATRGKWSPSSGQDRGASRGGRGANRGGRGADRGGRGADRGGRGRPAARASSTESNMSVTTVEPKLSKQVRKIMAQVSEDERETRRMAFTLKRLIRQLHISEPVEHVWCLLGKRYPETSELFYQSRLPGVFEAERANKRMKLPTPETWETQISLKGNKAEVWEKLIDNKKLPFMAMLRNLRNMIKVGISEKHHQWVLKKLQDDGAVMYSRQFPFRFFSAYQIFDELEEEFNQWCAAKETISGVPDVKGRRLTRKEKGKKTALTPLEKAKKLGSKEVKYDPALLQRYRKALDCSVKIATHRNCQPIPGRTFVFCNLSEAMRQPCQAAKGLGKPRTRAEIGLLMGLMCKSACESSQLITYKTKDSYTEIEQTPQDTILNQMTKILAADELTTTSSPTTSDVCIPPAFLTNMIAEKQWFDNIIIVSDGLKADTAESDFVYRFLSLYRYLVNPELMFVSIDLSIAQCSLSKSDRFNNRNDIFLSGFSDAILQFIAERGNDGQLLHVENMDNAHNLNKIDEQKKDSQSTTDSSIDQKSKISTNLPMTTLVPRWRTVRVFISSTFKDMHAERDILTRYVFPELRQRAKSLFVNLYQTDLRWGIAESQSNQSVYLCLNEVYRSDYFIGMIGERYGYIPKSYDFPKDDKRFKWLETLPIGHSITDLEIQAGAFNQSASTKQNRAFFYFRNPKVVQDIPKPWSDDFTTEDNHSRIKIDNLKQRIRASGFETFDGYPCSWQGVSNDRPLVTDLEQFAQRVIDNLWTSLQEEYKPEYVLLDDNDLEDTQHQQYRLSFMEHFVSRNKMLQDTTKAISKVSVILITGQQGSGKTAAIAAIANSILSRVNSNIKLYEHYVGITRASLNSLSMLRRLLCQMINDHSELAGQFPTDQIRTSSYTDLCKILYDFLRMRKDLSNIVICIDGIELLDNETLVHTLNFIPKDFNFEKTTFIISATEGSNVAEACKNLSNTLAVDITNLEILERSEIVRKHLDRFGKKLDEHAFSSQMKFITGKRDSFKPSYLTLICEELLLMTDYEKKITEKLKAIPQRQHLFLLEIFKRLEILFGETYVATIFGLLYSARQDLTEQELRDLLNISFDSSRTLPPPENYTYPITTTSLQLADFIYNCHILLKPQFFDGPQTVSIASNEIRQLVKTRYIQSNEQQCNIYRLLSFYYWCEAAGSQWTSMNIKAFEHLPFYLYAADEPKLYYSILTDLKFLAGKCRVGLVQVLIDDYELIKSALTISTSKPISSFSRTKPNVSNNVKDRQEIDERHLQQYRSFIQRNSHILAGTPSLIYQQALNELETSSVFVNIQQILSSYQKNSINTDDHITAFVRINKPDNMEQMKYSIEGFAEPIRCLAVSPSGMFLAAGSADCLVRLYNTSTARLLKLFAGHAAPISAVCFAGNDRLVSGSNDGGLSIWDVSNGHRLNILTPTHNKRVSELCSNQRGTQFASASWDSYVRIWDLQKGRQETEIRLHPKPVSTVAFHPDGFMLVTGCWDGIVRQWNVANGQRKSVMRGHLSSIKTVAYSADGRYIASCSIDGECRLWNALTGSQVGLISARISSIYFSPNGSTLASAGNDGRVRVFSSTIGQCQMIISNETWGSVSNIIIHPEGEYIIAGYHSGSIRIFDIQNGTTEQELHYHQGRIHRLGFAPSSGNILISASGDSNSRIYDLKDLGLRTDLRIQTATLKGHTAAVLSCAIGKMKVIATGSEDATVCIYVISQYFERSSYEPAQILTEHRTPVTGIAFNNETNQLISASRDGQVHIWAISRYSTKYVVALSNTLAHCHADWINDIALSNTNNGLLVTASNDNTLKIWNTIPKVAKTDDDSMEVASANVEEARVTLRGHEASVNAVCFSYGCVVSGSLDNTVRVWSHKGTEITCLRGHTEKVTSCDLWVKLKGVDHKNEKDADSNWGNIVEEQERELSRTTHTVDTMLVVSASEDGSIRIWRPTDPEQRCVYDAHAQPLNDIVISNESILTSSLDKTVRSWQIPMNAFTNYDSTSSAMTPQIAQPVSHLDEVTSICVSRDNSLVFTVSRDAYLFVWSLLSTKNDDCDMDTDMAKTRMSKQPFHIIQSIKAHDETILGMALVRSDAQHHFLVTGSVDKKIKIWTITNNKNEDKCSIKRLKTDTTINGPVSFVAGQYDMPYFVVGENQSFDSLTFHLYASSTLERLKTYKTATCQWPLSSCLTLNEHNHCILTIGSTSHELCSYDLSLIHSTDSKLFASYTSKIEYRTSVPSEWITSIESLDSKELFYLGTTNGNLFSTSNLFSDIKTWHRSCISSKSRAITALCSINNEFIFTSGHDNVIRVQCRNDYSKLMNTNDNDSPLDADIDDILGQYPVPAPITQMRTWKQSNNGIFGVVAGDTLGNLYLVQWYSS</sequence>
<dbReference type="InterPro" id="IPR008858">
    <property type="entry name" value="TROVE_dom"/>
</dbReference>
<dbReference type="InterPro" id="IPR045804">
    <property type="entry name" value="DUF5920"/>
</dbReference>
<dbReference type="GO" id="GO:0003720">
    <property type="term" value="F:telomerase activity"/>
    <property type="evidence" value="ECO:0007669"/>
    <property type="project" value="TreeGrafter"/>
</dbReference>
<dbReference type="Pfam" id="PF19334">
    <property type="entry name" value="DUF5920"/>
    <property type="match status" value="1"/>
</dbReference>
<accession>A0A815IMF1</accession>
<feature type="repeat" description="WD" evidence="3">
    <location>
        <begin position="2048"/>
        <end position="2083"/>
    </location>
</feature>
<gene>
    <name evidence="6" type="ORF">CJN711_LOCUS20408</name>
</gene>
<dbReference type="PROSITE" id="PS50082">
    <property type="entry name" value="WD_REPEATS_2"/>
    <property type="match status" value="13"/>
</dbReference>
<feature type="compositionally biased region" description="Low complexity" evidence="4">
    <location>
        <begin position="96"/>
        <end position="119"/>
    </location>
</feature>